<reference evidence="1" key="1">
    <citation type="submission" date="2023-10" db="EMBL/GenBank/DDBJ databases">
        <title>Complete genome sequence of Streptomyces sp. JL1001.</title>
        <authorList>
            <person name="Jiang L."/>
        </authorList>
    </citation>
    <scope>NUCLEOTIDE SEQUENCE</scope>
    <source>
        <strain evidence="1">JL1001</strain>
    </source>
</reference>
<name>A0AAU8KE32_9ACTN</name>
<gene>
    <name evidence="1" type="ORF">R1Y80_09890</name>
</gene>
<dbReference type="AlphaFoldDB" id="A0AAU8KE32"/>
<protein>
    <submittedName>
        <fullName evidence="1">Uncharacterized protein</fullName>
    </submittedName>
</protein>
<dbReference type="EMBL" id="CP136798">
    <property type="protein sequence ID" value="XCN13948.1"/>
    <property type="molecule type" value="Genomic_DNA"/>
</dbReference>
<dbReference type="RefSeq" id="WP_354596851.1">
    <property type="nucleotide sequence ID" value="NZ_CP136798.1"/>
</dbReference>
<evidence type="ECO:0000313" key="1">
    <source>
        <dbReference type="EMBL" id="XCN13948.1"/>
    </source>
</evidence>
<accession>A0AAU8KE32</accession>
<proteinExistence type="predicted"/>
<sequence length="385" mass="40294">MTEINPPAWMQASTYPARTDRLTVSALLTHPGFSADEGSPTRVRSGVKPSYQQYQLKVRAAPTPNMTVIVSGGTAYVDNRDTGGAGAYVCVNDGDRTLTVQPAGGAGQYRKDCVVASVYDAENSGSVNEWRLEVIQGSYAASAGAAVRPSLPPSCVVLADLAIGPSQTSVAAGNITDARVFTVAAGGILPVASSAAPNRPHPGQVMYQTNTDTFVYGKADGTTANLLRSGGAPDIGQVMFAHVPLDFDRQSNTLGDVPDLQFSVVANATYVVEGMLHWSTTDETNSDLNVDWTVPAGATGTYLGFAQPTSQTIAEGTVRTMSTDIHAARTYGADADPSNPSGMIFRALLITAGSSGTYGLQIARTGGTGIITLRKHSWVMLRRVA</sequence>
<organism evidence="1">
    <name type="scientific">Streptomyces sp. JL1001</name>
    <dbReference type="NCBI Taxonomy" id="3078227"/>
    <lineage>
        <taxon>Bacteria</taxon>
        <taxon>Bacillati</taxon>
        <taxon>Actinomycetota</taxon>
        <taxon>Actinomycetes</taxon>
        <taxon>Kitasatosporales</taxon>
        <taxon>Streptomycetaceae</taxon>
        <taxon>Streptomyces</taxon>
    </lineage>
</organism>